<sequence length="241" mass="26648">MCRAPSGAEEETVPLYPDTRNWRPRSGNCRYQNTLSFVLIEEWAQGRDRAVAISQEEGVKNVPCILLIIPKLLMVKHVELMATLEELDIDAKDLRILRSPFWDQTAGVKIENVLSDFIQIKTSLSVCHPPGAAASLPALLQGVSFPSVLEPRLLPGRGRVGIREPSRCFRSSRCWPVLPFSLSLLVTALQQRPVLPCPDGRGKELSCRGPTPAPAGWSALRRPELQGPLALQEIPPTVPEH</sequence>
<accession>A0A151PGJ8</accession>
<organism evidence="1 2">
    <name type="scientific">Alligator mississippiensis</name>
    <name type="common">American alligator</name>
    <dbReference type="NCBI Taxonomy" id="8496"/>
    <lineage>
        <taxon>Eukaryota</taxon>
        <taxon>Metazoa</taxon>
        <taxon>Chordata</taxon>
        <taxon>Craniata</taxon>
        <taxon>Vertebrata</taxon>
        <taxon>Euteleostomi</taxon>
        <taxon>Archelosauria</taxon>
        <taxon>Archosauria</taxon>
        <taxon>Crocodylia</taxon>
        <taxon>Alligatoridae</taxon>
        <taxon>Alligatorinae</taxon>
        <taxon>Alligator</taxon>
    </lineage>
</organism>
<dbReference type="Proteomes" id="UP000050525">
    <property type="component" value="Unassembled WGS sequence"/>
</dbReference>
<proteinExistence type="predicted"/>
<reference evidence="1 2" key="1">
    <citation type="journal article" date="2012" name="Genome Biol.">
        <title>Sequencing three crocodilian genomes to illuminate the evolution of archosaurs and amniotes.</title>
        <authorList>
            <person name="St John J.A."/>
            <person name="Braun E.L."/>
            <person name="Isberg S.R."/>
            <person name="Miles L.G."/>
            <person name="Chong A.Y."/>
            <person name="Gongora J."/>
            <person name="Dalzell P."/>
            <person name="Moran C."/>
            <person name="Bed'hom B."/>
            <person name="Abzhanov A."/>
            <person name="Burgess S.C."/>
            <person name="Cooksey A.M."/>
            <person name="Castoe T.A."/>
            <person name="Crawford N.G."/>
            <person name="Densmore L.D."/>
            <person name="Drew J.C."/>
            <person name="Edwards S.V."/>
            <person name="Faircloth B.C."/>
            <person name="Fujita M.K."/>
            <person name="Greenwold M.J."/>
            <person name="Hoffmann F.G."/>
            <person name="Howard J.M."/>
            <person name="Iguchi T."/>
            <person name="Janes D.E."/>
            <person name="Khan S.Y."/>
            <person name="Kohno S."/>
            <person name="de Koning A.J."/>
            <person name="Lance S.L."/>
            <person name="McCarthy F.M."/>
            <person name="McCormack J.E."/>
            <person name="Merchant M.E."/>
            <person name="Peterson D.G."/>
            <person name="Pollock D.D."/>
            <person name="Pourmand N."/>
            <person name="Raney B.J."/>
            <person name="Roessler K.A."/>
            <person name="Sanford J.R."/>
            <person name="Sawyer R.H."/>
            <person name="Schmidt C.J."/>
            <person name="Triplett E.W."/>
            <person name="Tuberville T.D."/>
            <person name="Venegas-Anaya M."/>
            <person name="Howard J.T."/>
            <person name="Jarvis E.D."/>
            <person name="Guillette L.J.Jr."/>
            <person name="Glenn T.C."/>
            <person name="Green R.E."/>
            <person name="Ray D.A."/>
        </authorList>
    </citation>
    <scope>NUCLEOTIDE SEQUENCE [LARGE SCALE GENOMIC DNA]</scope>
    <source>
        <strain evidence="1">KSC_2009_1</strain>
    </source>
</reference>
<gene>
    <name evidence="1" type="ORF">Y1Q_0010605</name>
</gene>
<dbReference type="EMBL" id="AKHW03000242">
    <property type="protein sequence ID" value="KYO48226.1"/>
    <property type="molecule type" value="Genomic_DNA"/>
</dbReference>
<keyword evidence="2" id="KW-1185">Reference proteome</keyword>
<protein>
    <submittedName>
        <fullName evidence="1">Uncharacterized protein</fullName>
    </submittedName>
</protein>
<evidence type="ECO:0000313" key="2">
    <source>
        <dbReference type="Proteomes" id="UP000050525"/>
    </source>
</evidence>
<name>A0A151PGJ8_ALLMI</name>
<comment type="caution">
    <text evidence="1">The sequence shown here is derived from an EMBL/GenBank/DDBJ whole genome shotgun (WGS) entry which is preliminary data.</text>
</comment>
<evidence type="ECO:0000313" key="1">
    <source>
        <dbReference type="EMBL" id="KYO48226.1"/>
    </source>
</evidence>
<dbReference type="AlphaFoldDB" id="A0A151PGJ8"/>